<evidence type="ECO:0000256" key="4">
    <source>
        <dbReference type="ARBA" id="ARBA00023172"/>
    </source>
</evidence>
<dbReference type="InterPro" id="IPR010998">
    <property type="entry name" value="Integrase_recombinase_N"/>
</dbReference>
<keyword evidence="4" id="KW-0233">DNA recombination</keyword>
<accession>A0A5S4YT03</accession>
<evidence type="ECO:0000256" key="1">
    <source>
        <dbReference type="ARBA" id="ARBA00008857"/>
    </source>
</evidence>
<gene>
    <name evidence="9" type="ORF">FXV83_09540</name>
</gene>
<evidence type="ECO:0000313" key="10">
    <source>
        <dbReference type="Proteomes" id="UP000324797"/>
    </source>
</evidence>
<dbReference type="EMBL" id="VSTH01000027">
    <property type="protein sequence ID" value="TYO66804.1"/>
    <property type="molecule type" value="Genomic_DNA"/>
</dbReference>
<dbReference type="PANTHER" id="PTHR30349:SF41">
    <property type="entry name" value="INTEGRASE_RECOMBINASE PROTEIN MJ0367-RELATED"/>
    <property type="match status" value="1"/>
</dbReference>
<organism evidence="9 10">
    <name type="scientific">Bradyrhizobium hipponense</name>
    <dbReference type="NCBI Taxonomy" id="2605638"/>
    <lineage>
        <taxon>Bacteria</taxon>
        <taxon>Pseudomonadati</taxon>
        <taxon>Pseudomonadota</taxon>
        <taxon>Alphaproteobacteria</taxon>
        <taxon>Hyphomicrobiales</taxon>
        <taxon>Nitrobacteraceae</taxon>
        <taxon>Bradyrhizobium</taxon>
    </lineage>
</organism>
<dbReference type="InterPro" id="IPR044068">
    <property type="entry name" value="CB"/>
</dbReference>
<evidence type="ECO:0000259" key="7">
    <source>
        <dbReference type="PROSITE" id="PS51898"/>
    </source>
</evidence>
<dbReference type="GO" id="GO:0003677">
    <property type="term" value="F:DNA binding"/>
    <property type="evidence" value="ECO:0007669"/>
    <property type="project" value="UniProtKB-UniRule"/>
</dbReference>
<comment type="caution">
    <text evidence="9">The sequence shown here is derived from an EMBL/GenBank/DDBJ whole genome shotgun (WGS) entry which is preliminary data.</text>
</comment>
<dbReference type="PANTHER" id="PTHR30349">
    <property type="entry name" value="PHAGE INTEGRASE-RELATED"/>
    <property type="match status" value="1"/>
</dbReference>
<dbReference type="Proteomes" id="UP000324797">
    <property type="component" value="Unassembled WGS sequence"/>
</dbReference>
<evidence type="ECO:0000256" key="3">
    <source>
        <dbReference type="ARBA" id="ARBA00023125"/>
    </source>
</evidence>
<feature type="compositionally biased region" description="Basic residues" evidence="6">
    <location>
        <begin position="278"/>
        <end position="287"/>
    </location>
</feature>
<feature type="domain" description="Tyr recombinase" evidence="7">
    <location>
        <begin position="207"/>
        <end position="390"/>
    </location>
</feature>
<dbReference type="GO" id="GO:0006310">
    <property type="term" value="P:DNA recombination"/>
    <property type="evidence" value="ECO:0007669"/>
    <property type="project" value="UniProtKB-KW"/>
</dbReference>
<comment type="similarity">
    <text evidence="1">Belongs to the 'phage' integrase family.</text>
</comment>
<dbReference type="PROSITE" id="PS51898">
    <property type="entry name" value="TYR_RECOMBINASE"/>
    <property type="match status" value="1"/>
</dbReference>
<keyword evidence="2" id="KW-0229">DNA integration</keyword>
<keyword evidence="10" id="KW-1185">Reference proteome</keyword>
<dbReference type="Gene3D" id="1.10.150.130">
    <property type="match status" value="1"/>
</dbReference>
<evidence type="ECO:0000256" key="2">
    <source>
        <dbReference type="ARBA" id="ARBA00022908"/>
    </source>
</evidence>
<name>A0A5S4YT03_9BRAD</name>
<keyword evidence="3 5" id="KW-0238">DNA-binding</keyword>
<dbReference type="SUPFAM" id="SSF56349">
    <property type="entry name" value="DNA breaking-rejoining enzymes"/>
    <property type="match status" value="1"/>
</dbReference>
<reference evidence="9 10" key="1">
    <citation type="submission" date="2019-08" db="EMBL/GenBank/DDBJ databases">
        <title>Bradyrhizobium hipponensis sp. nov., a rhizobium isolated from a Lupinus angustifolius root nodule in Tunisia.</title>
        <authorList>
            <person name="Off K."/>
            <person name="Rejili M."/>
            <person name="Mars M."/>
            <person name="Brachmann A."/>
            <person name="Marin M."/>
        </authorList>
    </citation>
    <scope>NUCLEOTIDE SEQUENCE [LARGE SCALE GENOMIC DNA]</scope>
    <source>
        <strain evidence="10">aSej3</strain>
    </source>
</reference>
<feature type="domain" description="Core-binding (CB)" evidence="8">
    <location>
        <begin position="97"/>
        <end position="176"/>
    </location>
</feature>
<dbReference type="InterPro" id="IPR011010">
    <property type="entry name" value="DNA_brk_join_enz"/>
</dbReference>
<dbReference type="InterPro" id="IPR002104">
    <property type="entry name" value="Integrase_catalytic"/>
</dbReference>
<feature type="region of interest" description="Disordered" evidence="6">
    <location>
        <begin position="260"/>
        <end position="289"/>
    </location>
</feature>
<evidence type="ECO:0000313" key="9">
    <source>
        <dbReference type="EMBL" id="TYO66804.1"/>
    </source>
</evidence>
<dbReference type="GO" id="GO:0015074">
    <property type="term" value="P:DNA integration"/>
    <property type="evidence" value="ECO:0007669"/>
    <property type="project" value="UniProtKB-KW"/>
</dbReference>
<evidence type="ECO:0000256" key="5">
    <source>
        <dbReference type="PROSITE-ProRule" id="PRU01248"/>
    </source>
</evidence>
<proteinExistence type="inferred from homology"/>
<evidence type="ECO:0000256" key="6">
    <source>
        <dbReference type="SAM" id="MobiDB-lite"/>
    </source>
</evidence>
<evidence type="ECO:0000259" key="8">
    <source>
        <dbReference type="PROSITE" id="PS51900"/>
    </source>
</evidence>
<dbReference type="RefSeq" id="WP_148738926.1">
    <property type="nucleotide sequence ID" value="NZ_VSTH01000027.1"/>
</dbReference>
<dbReference type="Gene3D" id="1.10.443.10">
    <property type="entry name" value="Intergrase catalytic core"/>
    <property type="match status" value="1"/>
</dbReference>
<dbReference type="InterPro" id="IPR050090">
    <property type="entry name" value="Tyrosine_recombinase_XerCD"/>
</dbReference>
<sequence>MARRTRSVPLENRTNRLRLTPRKKPYSLLLAPNIHLCYRRNKGAGTWSVDYPGGLKRFALADDHEDANGESVMDFWQAQDKARELARVGEGSTERLADVAEAIDDYAADLEARGGRKYNASQLRLHVPATLMNKTVALLSEKELRDWRNGLIKTGLKPSSADRIAKALKAALNLAASNDKRIINGRAWKHGLEPLPPSDDDDGETVRDNFILSDQVIAAIMRGCYEEGREQGNDFGAVIDVLAETGTRESQAFRLKPRDLQDDDPAAPYLLMPTSRKGSSRKRKRKTEYRPLPISSRLAKILRQLANQRAAHERLFEKIWNLSRFFRPVVQRLELDPTLTPYCLRHSSIVRQLLKGVPIRLTAANHDTSTTVIERHYARFIVSRQTDAVTRATLVDVEAVPGSNVIPMVRQN</sequence>
<dbReference type="PROSITE" id="PS51900">
    <property type="entry name" value="CB"/>
    <property type="match status" value="1"/>
</dbReference>
<dbReference type="AlphaFoldDB" id="A0A5S4YT03"/>
<protein>
    <submittedName>
        <fullName evidence="9">Site-specific integrase</fullName>
    </submittedName>
</protein>
<dbReference type="InterPro" id="IPR013762">
    <property type="entry name" value="Integrase-like_cat_sf"/>
</dbReference>